<dbReference type="InterPro" id="IPR053151">
    <property type="entry name" value="RNase_H-like"/>
</dbReference>
<dbReference type="GO" id="GO:0004523">
    <property type="term" value="F:RNA-DNA hybrid ribonuclease activity"/>
    <property type="evidence" value="ECO:0007669"/>
    <property type="project" value="InterPro"/>
</dbReference>
<proteinExistence type="predicted"/>
<sequence length="267" mass="30406">MGISHKQFVLVLALFLGEETVSNEHVSTAEMINECGEWDWNRLHALLPDEILRRFAAKRSPMMYAACGNGVETIDHVLRFCLLTMSVWLLLIRPEKLYKFMSMSIEEWLFANITDAEQLALDPDNWACMFEALCWCLWKQRNSRIFIQGHVDQDSVINGARQLCSVQAAVSQNQSRCHGQHKDDKEQADIWGAYDGLMLAWELGSSRVILEMDSSEVVTMLKRPLDAGSNSATVRDVGRLLRRSWEVQIVHAYREGNQASDALSKPC</sequence>
<feature type="signal peptide" evidence="1">
    <location>
        <begin position="1"/>
        <end position="23"/>
    </location>
</feature>
<reference evidence="3 4" key="1">
    <citation type="journal article" date="2019" name="Genome Biol. Evol.">
        <title>Insights into the evolution of the New World diploid cottons (Gossypium, subgenus Houzingenia) based on genome sequencing.</title>
        <authorList>
            <person name="Grover C.E."/>
            <person name="Arick M.A. 2nd"/>
            <person name="Thrash A."/>
            <person name="Conover J.L."/>
            <person name="Sanders W.S."/>
            <person name="Peterson D.G."/>
            <person name="Frelichowski J.E."/>
            <person name="Scheffler J.A."/>
            <person name="Scheffler B.E."/>
            <person name="Wendel J.F."/>
        </authorList>
    </citation>
    <scope>NUCLEOTIDE SEQUENCE [LARGE SCALE GENOMIC DNA]</scope>
    <source>
        <strain evidence="3">185</strain>
        <tissue evidence="3">Leaf</tissue>
    </source>
</reference>
<dbReference type="AlphaFoldDB" id="A0A7J8YG19"/>
<organism evidence="3 4">
    <name type="scientific">Gossypium aridum</name>
    <name type="common">American cotton</name>
    <name type="synonym">Erioxylum aridum</name>
    <dbReference type="NCBI Taxonomy" id="34290"/>
    <lineage>
        <taxon>Eukaryota</taxon>
        <taxon>Viridiplantae</taxon>
        <taxon>Streptophyta</taxon>
        <taxon>Embryophyta</taxon>
        <taxon>Tracheophyta</taxon>
        <taxon>Spermatophyta</taxon>
        <taxon>Magnoliopsida</taxon>
        <taxon>eudicotyledons</taxon>
        <taxon>Gunneridae</taxon>
        <taxon>Pentapetalae</taxon>
        <taxon>rosids</taxon>
        <taxon>malvids</taxon>
        <taxon>Malvales</taxon>
        <taxon>Malvaceae</taxon>
        <taxon>Malvoideae</taxon>
        <taxon>Gossypium</taxon>
    </lineage>
</organism>
<gene>
    <name evidence="3" type="ORF">Goari_000233</name>
</gene>
<name>A0A7J8YG19_GOSAI</name>
<keyword evidence="4" id="KW-1185">Reference proteome</keyword>
<dbReference type="PANTHER" id="PTHR47723:SF13">
    <property type="entry name" value="PUTATIVE-RELATED"/>
    <property type="match status" value="1"/>
</dbReference>
<evidence type="ECO:0000313" key="4">
    <source>
        <dbReference type="Proteomes" id="UP000593577"/>
    </source>
</evidence>
<protein>
    <recommendedName>
        <fullName evidence="2">RNase H type-1 domain-containing protein</fullName>
    </recommendedName>
</protein>
<dbReference type="Gene3D" id="3.30.420.10">
    <property type="entry name" value="Ribonuclease H-like superfamily/Ribonuclease H"/>
    <property type="match status" value="1"/>
</dbReference>
<accession>A0A7J8YG19</accession>
<dbReference type="GO" id="GO:0003676">
    <property type="term" value="F:nucleic acid binding"/>
    <property type="evidence" value="ECO:0007669"/>
    <property type="project" value="InterPro"/>
</dbReference>
<dbReference type="CDD" id="cd06222">
    <property type="entry name" value="RNase_H_like"/>
    <property type="match status" value="1"/>
</dbReference>
<comment type="caution">
    <text evidence="3">The sequence shown here is derived from an EMBL/GenBank/DDBJ whole genome shotgun (WGS) entry which is preliminary data.</text>
</comment>
<keyword evidence="1" id="KW-0732">Signal</keyword>
<dbReference type="Pfam" id="PF13456">
    <property type="entry name" value="RVT_3"/>
    <property type="match status" value="1"/>
</dbReference>
<dbReference type="InterPro" id="IPR002156">
    <property type="entry name" value="RNaseH_domain"/>
</dbReference>
<evidence type="ECO:0000259" key="2">
    <source>
        <dbReference type="Pfam" id="PF13456"/>
    </source>
</evidence>
<dbReference type="InterPro" id="IPR036397">
    <property type="entry name" value="RNaseH_sf"/>
</dbReference>
<evidence type="ECO:0000313" key="3">
    <source>
        <dbReference type="EMBL" id="MBA0698525.1"/>
    </source>
</evidence>
<feature type="non-terminal residue" evidence="3">
    <location>
        <position position="1"/>
    </location>
</feature>
<dbReference type="PANTHER" id="PTHR47723">
    <property type="entry name" value="OS05G0353850 PROTEIN"/>
    <property type="match status" value="1"/>
</dbReference>
<dbReference type="InterPro" id="IPR044730">
    <property type="entry name" value="RNase_H-like_dom_plant"/>
</dbReference>
<dbReference type="EMBL" id="JABFAA010000013">
    <property type="protein sequence ID" value="MBA0698525.1"/>
    <property type="molecule type" value="Genomic_DNA"/>
</dbReference>
<dbReference type="Proteomes" id="UP000593577">
    <property type="component" value="Unassembled WGS sequence"/>
</dbReference>
<feature type="domain" description="RNase H type-1" evidence="2">
    <location>
        <begin position="177"/>
        <end position="266"/>
    </location>
</feature>
<feature type="chain" id="PRO_5029828880" description="RNase H type-1 domain-containing protein" evidence="1">
    <location>
        <begin position="24"/>
        <end position="267"/>
    </location>
</feature>
<evidence type="ECO:0000256" key="1">
    <source>
        <dbReference type="SAM" id="SignalP"/>
    </source>
</evidence>